<dbReference type="eggNOG" id="ENOG502S50X">
    <property type="taxonomic scope" value="Eukaryota"/>
</dbReference>
<dbReference type="FunCoup" id="G8ZV95">
    <property type="interactions" value="74"/>
</dbReference>
<evidence type="ECO:0000313" key="3">
    <source>
        <dbReference type="Proteomes" id="UP000005627"/>
    </source>
</evidence>
<dbReference type="GO" id="GO:1990871">
    <property type="term" value="C:Vma12-Vma22 assembly complex"/>
    <property type="evidence" value="ECO:0007669"/>
    <property type="project" value="EnsemblFungi"/>
</dbReference>
<dbReference type="GO" id="GO:0070072">
    <property type="term" value="P:vacuolar proton-transporting V-type ATPase complex assembly"/>
    <property type="evidence" value="ECO:0007669"/>
    <property type="project" value="EnsemblFungi"/>
</dbReference>
<proteinExistence type="predicted"/>
<organism evidence="2 3">
    <name type="scientific">Torulaspora delbrueckii</name>
    <name type="common">Yeast</name>
    <name type="synonym">Candida colliculosa</name>
    <dbReference type="NCBI Taxonomy" id="4950"/>
    <lineage>
        <taxon>Eukaryota</taxon>
        <taxon>Fungi</taxon>
        <taxon>Dikarya</taxon>
        <taxon>Ascomycota</taxon>
        <taxon>Saccharomycotina</taxon>
        <taxon>Saccharomycetes</taxon>
        <taxon>Saccharomycetales</taxon>
        <taxon>Saccharomycetaceae</taxon>
        <taxon>Torulaspora</taxon>
    </lineage>
</organism>
<dbReference type="KEGG" id="tdl:TDEL_0E02960"/>
<dbReference type="HOGENOM" id="CLU_089394_0_0_1"/>
<evidence type="ECO:0000256" key="1">
    <source>
        <dbReference type="ARBA" id="ARBA00093634"/>
    </source>
</evidence>
<keyword evidence="3" id="KW-1185">Reference proteome</keyword>
<dbReference type="AlphaFoldDB" id="G8ZV95"/>
<dbReference type="PANTHER" id="PTHR31996:SF2">
    <property type="entry name" value="COILED-COIL DOMAIN-CONTAINING PROTEIN 115"/>
    <property type="match status" value="1"/>
</dbReference>
<evidence type="ECO:0000313" key="2">
    <source>
        <dbReference type="EMBL" id="CCE92539.1"/>
    </source>
</evidence>
<dbReference type="GO" id="GO:0007035">
    <property type="term" value="P:vacuolar acidification"/>
    <property type="evidence" value="ECO:0007669"/>
    <property type="project" value="EnsemblFungi"/>
</dbReference>
<dbReference type="InParanoid" id="G8ZV95"/>
<gene>
    <name evidence="2" type="primary">TDEL0E02960</name>
    <name evidence="2" type="ORF">TDEL_0E02960</name>
</gene>
<dbReference type="EMBL" id="HE616746">
    <property type="protein sequence ID" value="CCE92539.1"/>
    <property type="molecule type" value="Genomic_DNA"/>
</dbReference>
<accession>G8ZV95</accession>
<dbReference type="GO" id="GO:0051082">
    <property type="term" value="F:unfolded protein binding"/>
    <property type="evidence" value="ECO:0007669"/>
    <property type="project" value="EnsemblFungi"/>
</dbReference>
<dbReference type="RefSeq" id="XP_003681750.1">
    <property type="nucleotide sequence ID" value="XM_003681702.1"/>
</dbReference>
<dbReference type="Pfam" id="PF21730">
    <property type="entry name" value="Vma22_CCDC115"/>
    <property type="match status" value="1"/>
</dbReference>
<dbReference type="PANTHER" id="PTHR31996">
    <property type="entry name" value="COILED-COIL DOMAIN-CONTAINING PROTEIN 115"/>
    <property type="match status" value="1"/>
</dbReference>
<dbReference type="InterPro" id="IPR040357">
    <property type="entry name" value="Vma22/CCDC115"/>
</dbReference>
<protein>
    <recommendedName>
        <fullName evidence="1">Vacuolar ATPase assembly protein VMA22</fullName>
    </recommendedName>
</protein>
<reference evidence="2 3" key="1">
    <citation type="journal article" date="2011" name="Proc. Natl. Acad. Sci. U.S.A.">
        <title>Evolutionary erosion of yeast sex chromosomes by mating-type switching accidents.</title>
        <authorList>
            <person name="Gordon J.L."/>
            <person name="Armisen D."/>
            <person name="Proux-Wera E."/>
            <person name="Oheigeartaigh S.S."/>
            <person name="Byrne K.P."/>
            <person name="Wolfe K.H."/>
        </authorList>
    </citation>
    <scope>NUCLEOTIDE SEQUENCE [LARGE SCALE GENOMIC DNA]</scope>
    <source>
        <strain evidence="3">ATCC 10662 / CBS 1146 / NBRC 0425 / NCYC 2629 / NRRL Y-866</strain>
    </source>
</reference>
<dbReference type="Proteomes" id="UP000005627">
    <property type="component" value="Chromosome 5"/>
</dbReference>
<name>G8ZV95_TORDE</name>
<dbReference type="GeneID" id="11503940"/>
<dbReference type="STRING" id="1076872.G8ZV95"/>
<dbReference type="OrthoDB" id="4044452at2759"/>
<sequence>MEEDQEHLELLKLLARYDLLLEQLQKSMREGFQNLGRANYHNKDTLRGRYGSDYWDEAYEGQLSVERGTDGRISFVKVKLDEDEKEEPIVDEKVDEKLHDEANLRKRNREAKEKKLKKLRHRDPLTMFGGAFSIPQSLRQCQMNFKGLFPLIEELINCKTAMTEVMTKLETSNN</sequence>